<reference evidence="2" key="1">
    <citation type="submission" date="2018-09" db="EMBL/GenBank/DDBJ databases">
        <authorList>
            <person name="Zhu H."/>
        </authorList>
    </citation>
    <scope>NUCLEOTIDE SEQUENCE [LARGE SCALE GENOMIC DNA]</scope>
    <source>
        <strain evidence="2">K1R23-30</strain>
    </source>
</reference>
<name>A0A3A3FX70_9BURK</name>
<sequence>MPFTRAWHQTKHAPDTSEIGNLVAGLANMPFGQRPFRTVAGAMDFGARKINATCDEAQQQVLRAFGGAKPRV</sequence>
<gene>
    <name evidence="1" type="ORF">D3871_23520</name>
</gene>
<comment type="caution">
    <text evidence="1">The sequence shown here is derived from an EMBL/GenBank/DDBJ whole genome shotgun (WGS) entry which is preliminary data.</text>
</comment>
<dbReference type="OrthoDB" id="9793825at2"/>
<accession>A0A3A3FX70</accession>
<keyword evidence="2" id="KW-1185">Reference proteome</keyword>
<proteinExistence type="predicted"/>
<dbReference type="AlphaFoldDB" id="A0A3A3FX70"/>
<dbReference type="EMBL" id="QYUO01000003">
    <property type="protein sequence ID" value="RJF91669.1"/>
    <property type="molecule type" value="Genomic_DNA"/>
</dbReference>
<dbReference type="Proteomes" id="UP000265955">
    <property type="component" value="Unassembled WGS sequence"/>
</dbReference>
<evidence type="ECO:0000313" key="2">
    <source>
        <dbReference type="Proteomes" id="UP000265955"/>
    </source>
</evidence>
<evidence type="ECO:0000313" key="1">
    <source>
        <dbReference type="EMBL" id="RJF91669.1"/>
    </source>
</evidence>
<organism evidence="1 2">
    <name type="scientific">Noviherbaspirillum saxi</name>
    <dbReference type="NCBI Taxonomy" id="2320863"/>
    <lineage>
        <taxon>Bacteria</taxon>
        <taxon>Pseudomonadati</taxon>
        <taxon>Pseudomonadota</taxon>
        <taxon>Betaproteobacteria</taxon>
        <taxon>Burkholderiales</taxon>
        <taxon>Oxalobacteraceae</taxon>
        <taxon>Noviherbaspirillum</taxon>
    </lineage>
</organism>
<dbReference type="RefSeq" id="WP_119771567.1">
    <property type="nucleotide sequence ID" value="NZ_QYUO01000003.1"/>
</dbReference>
<protein>
    <submittedName>
        <fullName evidence="1">Uncharacterized protein</fullName>
    </submittedName>
</protein>